<evidence type="ECO:0000313" key="3">
    <source>
        <dbReference type="EMBL" id="MDT0594299.1"/>
    </source>
</evidence>
<gene>
    <name evidence="3" type="ORF">RM552_05550</name>
</gene>
<feature type="domain" description="Thioredoxin" evidence="2">
    <location>
        <begin position="21"/>
        <end position="156"/>
    </location>
</feature>
<evidence type="ECO:0000256" key="1">
    <source>
        <dbReference type="ARBA" id="ARBA00023284"/>
    </source>
</evidence>
<dbReference type="InterPro" id="IPR036249">
    <property type="entry name" value="Thioredoxin-like_sf"/>
</dbReference>
<accession>A0ABU2ZNU8</accession>
<dbReference type="PANTHER" id="PTHR42852">
    <property type="entry name" value="THIOL:DISULFIDE INTERCHANGE PROTEIN DSBE"/>
    <property type="match status" value="1"/>
</dbReference>
<dbReference type="InterPro" id="IPR017937">
    <property type="entry name" value="Thioredoxin_CS"/>
</dbReference>
<organism evidence="3 4">
    <name type="scientific">Glaciecola petra</name>
    <dbReference type="NCBI Taxonomy" id="3075602"/>
    <lineage>
        <taxon>Bacteria</taxon>
        <taxon>Pseudomonadati</taxon>
        <taxon>Pseudomonadota</taxon>
        <taxon>Gammaproteobacteria</taxon>
        <taxon>Alteromonadales</taxon>
        <taxon>Alteromonadaceae</taxon>
        <taxon>Glaciecola</taxon>
    </lineage>
</organism>
<name>A0ABU2ZNU8_9ALTE</name>
<evidence type="ECO:0000259" key="2">
    <source>
        <dbReference type="PROSITE" id="PS51352"/>
    </source>
</evidence>
<dbReference type="PANTHER" id="PTHR42852:SF18">
    <property type="entry name" value="CHROMOSOME UNDETERMINED SCAFFOLD_47, WHOLE GENOME SHOTGUN SEQUENCE"/>
    <property type="match status" value="1"/>
</dbReference>
<dbReference type="Gene3D" id="3.40.30.10">
    <property type="entry name" value="Glutaredoxin"/>
    <property type="match status" value="1"/>
</dbReference>
<evidence type="ECO:0000313" key="4">
    <source>
        <dbReference type="Proteomes" id="UP001253545"/>
    </source>
</evidence>
<dbReference type="InterPro" id="IPR013766">
    <property type="entry name" value="Thioredoxin_domain"/>
</dbReference>
<dbReference type="CDD" id="cd02966">
    <property type="entry name" value="TlpA_like_family"/>
    <property type="match status" value="1"/>
</dbReference>
<dbReference type="InterPro" id="IPR000866">
    <property type="entry name" value="AhpC/TSA"/>
</dbReference>
<dbReference type="RefSeq" id="WP_311367777.1">
    <property type="nucleotide sequence ID" value="NZ_JAVRHX010000001.1"/>
</dbReference>
<comment type="caution">
    <text evidence="3">The sequence shown here is derived from an EMBL/GenBank/DDBJ whole genome shotgun (WGS) entry which is preliminary data.</text>
</comment>
<dbReference type="PROSITE" id="PS00194">
    <property type="entry name" value="THIOREDOXIN_1"/>
    <property type="match status" value="1"/>
</dbReference>
<keyword evidence="4" id="KW-1185">Reference proteome</keyword>
<dbReference type="Proteomes" id="UP001253545">
    <property type="component" value="Unassembled WGS sequence"/>
</dbReference>
<dbReference type="Pfam" id="PF00578">
    <property type="entry name" value="AhpC-TSA"/>
    <property type="match status" value="1"/>
</dbReference>
<dbReference type="PROSITE" id="PS51352">
    <property type="entry name" value="THIOREDOXIN_2"/>
    <property type="match status" value="1"/>
</dbReference>
<sequence length="156" mass="17371">MNKRIIIIVGFCLVIVAFCAGLALNKAFEYDLKTLNGEKFTFAQLNEKIVIVNYFAEWCAPCLKEIPELNLFNAQSPDNVILFAVSYDALSNEQLNNIKNKYDIQFPLIVEQKNAFPIERPAMLPATFIIKPGGKLAGQLLGEQTAETLNEAVSSL</sequence>
<keyword evidence="1" id="KW-0676">Redox-active center</keyword>
<proteinExistence type="predicted"/>
<dbReference type="EMBL" id="JAVRHX010000001">
    <property type="protein sequence ID" value="MDT0594299.1"/>
    <property type="molecule type" value="Genomic_DNA"/>
</dbReference>
<dbReference type="SUPFAM" id="SSF52833">
    <property type="entry name" value="Thioredoxin-like"/>
    <property type="match status" value="1"/>
</dbReference>
<protein>
    <submittedName>
        <fullName evidence="3">TlpA disulfide reductase family protein</fullName>
    </submittedName>
</protein>
<reference evidence="3 4" key="1">
    <citation type="submission" date="2023-09" db="EMBL/GenBank/DDBJ databases">
        <authorList>
            <person name="Rey-Velasco X."/>
        </authorList>
    </citation>
    <scope>NUCLEOTIDE SEQUENCE [LARGE SCALE GENOMIC DNA]</scope>
    <source>
        <strain evidence="3 4">P117</strain>
    </source>
</reference>
<dbReference type="InterPro" id="IPR050553">
    <property type="entry name" value="Thioredoxin_ResA/DsbE_sf"/>
</dbReference>